<dbReference type="RefSeq" id="WP_119117000.1">
    <property type="nucleotide sequence ID" value="NZ_QWVS01000016.1"/>
</dbReference>
<dbReference type="SUPFAM" id="SSF52096">
    <property type="entry name" value="ClpP/crotonase"/>
    <property type="match status" value="1"/>
</dbReference>
<proteinExistence type="inferred from homology"/>
<dbReference type="AlphaFoldDB" id="A0A398B866"/>
<dbReference type="InterPro" id="IPR014748">
    <property type="entry name" value="Enoyl-CoA_hydra_C"/>
</dbReference>
<evidence type="ECO:0000313" key="5">
    <source>
        <dbReference type="EMBL" id="RID86062.1"/>
    </source>
</evidence>
<evidence type="ECO:0000256" key="2">
    <source>
        <dbReference type="ARBA" id="ARBA00005254"/>
    </source>
</evidence>
<dbReference type="Pfam" id="PF00378">
    <property type="entry name" value="ECH_1"/>
    <property type="match status" value="1"/>
</dbReference>
<dbReference type="Gene3D" id="3.90.226.10">
    <property type="entry name" value="2-enoyl-CoA Hydratase, Chain A, domain 1"/>
    <property type="match status" value="1"/>
</dbReference>
<dbReference type="PANTHER" id="PTHR43684:SF1">
    <property type="entry name" value="ENOYL-COA DELTA ISOMERASE 2"/>
    <property type="match status" value="1"/>
</dbReference>
<evidence type="ECO:0000256" key="4">
    <source>
        <dbReference type="ARBA" id="ARBA00023235"/>
    </source>
</evidence>
<keyword evidence="3" id="KW-0576">Peroxisome</keyword>
<comment type="similarity">
    <text evidence="2">Belongs to the enoyl-CoA hydratase/isomerase family.</text>
</comment>
<evidence type="ECO:0000256" key="3">
    <source>
        <dbReference type="ARBA" id="ARBA00023140"/>
    </source>
</evidence>
<dbReference type="InterPro" id="IPR001753">
    <property type="entry name" value="Enoyl-CoA_hydra/iso"/>
</dbReference>
<dbReference type="EMBL" id="QWVS01000016">
    <property type="protein sequence ID" value="RID86062.1"/>
    <property type="molecule type" value="Genomic_DNA"/>
</dbReference>
<dbReference type="PANTHER" id="PTHR43684">
    <property type="match status" value="1"/>
</dbReference>
<keyword evidence="6" id="KW-1185">Reference proteome</keyword>
<dbReference type="CDD" id="cd06558">
    <property type="entry name" value="crotonase-like"/>
    <property type="match status" value="1"/>
</dbReference>
<dbReference type="Proteomes" id="UP000266016">
    <property type="component" value="Unassembled WGS sequence"/>
</dbReference>
<dbReference type="InterPro" id="IPR051053">
    <property type="entry name" value="ECH/Chromodomain_protein"/>
</dbReference>
<evidence type="ECO:0000256" key="1">
    <source>
        <dbReference type="ARBA" id="ARBA00004275"/>
    </source>
</evidence>
<comment type="caution">
    <text evidence="5">The sequence shown here is derived from an EMBL/GenBank/DDBJ whole genome shotgun (WGS) entry which is preliminary data.</text>
</comment>
<organism evidence="5 6">
    <name type="scientific">Peribacillus asahii</name>
    <dbReference type="NCBI Taxonomy" id="228899"/>
    <lineage>
        <taxon>Bacteria</taxon>
        <taxon>Bacillati</taxon>
        <taxon>Bacillota</taxon>
        <taxon>Bacilli</taxon>
        <taxon>Bacillales</taxon>
        <taxon>Bacillaceae</taxon>
        <taxon>Peribacillus</taxon>
    </lineage>
</organism>
<protein>
    <submittedName>
        <fullName evidence="5">Enoyl-CoA hydratase</fullName>
    </submittedName>
</protein>
<comment type="subcellular location">
    <subcellularLocation>
        <location evidence="1">Peroxisome</location>
    </subcellularLocation>
</comment>
<dbReference type="InterPro" id="IPR029045">
    <property type="entry name" value="ClpP/crotonase-like_dom_sf"/>
</dbReference>
<gene>
    <name evidence="5" type="ORF">D1953_09785</name>
</gene>
<reference evidence="5 6" key="1">
    <citation type="submission" date="2018-08" db="EMBL/GenBank/DDBJ databases">
        <title>Bacillus jemisoniae sp. nov., Bacillus chryseoplanitiae sp. nov., Bacillus resnikiae sp. nov., and Bacillus frankliniae sp. nov., isolated from Viking spacecraft and associated surfaces.</title>
        <authorList>
            <person name="Seuylemezian A."/>
            <person name="Vaishampayan P."/>
        </authorList>
    </citation>
    <scope>NUCLEOTIDE SEQUENCE [LARGE SCALE GENOMIC DNA]</scope>
    <source>
        <strain evidence="5 6">MA001</strain>
    </source>
</reference>
<name>A0A398B866_9BACI</name>
<dbReference type="GO" id="GO:0004165">
    <property type="term" value="F:delta(3)-delta(2)-enoyl-CoA isomerase activity"/>
    <property type="evidence" value="ECO:0007669"/>
    <property type="project" value="UniProtKB-ARBA"/>
</dbReference>
<accession>A0A398B866</accession>
<evidence type="ECO:0000313" key="6">
    <source>
        <dbReference type="Proteomes" id="UP000266016"/>
    </source>
</evidence>
<dbReference type="Gene3D" id="1.10.12.10">
    <property type="entry name" value="Lyase 2-enoyl-coa Hydratase, Chain A, domain 2"/>
    <property type="match status" value="1"/>
</dbReference>
<sequence>MDHKFVLLSVQNHVGVITLNRPEVGNALNLAMAKELMEVAIHCSESNEIRAVVITGAGNKFSVGGDLKSFANEGSQIGSHLKSVTAYLHQAISYFARMNKPFIGAINGVAAGAGMSLACACDIAYTSEKSKFVMAYNKIGLTPDGSGSYFLPKIVGVRRALELMYTNRMLDAKEAYEWGIVNQVVPEEELMSVVYELAEKLASGPMEAYGATKKLFYQSLQETLESQMSLETQSLAERATSEEGREGISAFLEKREADYLKFNKE</sequence>
<keyword evidence="4" id="KW-0413">Isomerase</keyword>